<dbReference type="OrthoDB" id="9816387at2"/>
<organism evidence="3 4">
    <name type="scientific">Ancylobacter aquaticus</name>
    <dbReference type="NCBI Taxonomy" id="100"/>
    <lineage>
        <taxon>Bacteria</taxon>
        <taxon>Pseudomonadati</taxon>
        <taxon>Pseudomonadota</taxon>
        <taxon>Alphaproteobacteria</taxon>
        <taxon>Hyphomicrobiales</taxon>
        <taxon>Xanthobacteraceae</taxon>
        <taxon>Ancylobacter</taxon>
    </lineage>
</organism>
<dbReference type="GO" id="GO:0016989">
    <property type="term" value="F:sigma factor antagonist activity"/>
    <property type="evidence" value="ECO:0007669"/>
    <property type="project" value="TreeGrafter"/>
</dbReference>
<dbReference type="AlphaFoldDB" id="A0A4R1HPW7"/>
<dbReference type="Proteomes" id="UP000295030">
    <property type="component" value="Unassembled WGS sequence"/>
</dbReference>
<dbReference type="Pfam" id="PF10099">
    <property type="entry name" value="RskA_C"/>
    <property type="match status" value="1"/>
</dbReference>
<evidence type="ECO:0000313" key="4">
    <source>
        <dbReference type="Proteomes" id="UP000295030"/>
    </source>
</evidence>
<feature type="domain" description="Anti-sigma K factor RskA C-terminal" evidence="2">
    <location>
        <begin position="106"/>
        <end position="230"/>
    </location>
</feature>
<evidence type="ECO:0000256" key="1">
    <source>
        <dbReference type="SAM" id="MobiDB-lite"/>
    </source>
</evidence>
<dbReference type="GO" id="GO:0005886">
    <property type="term" value="C:plasma membrane"/>
    <property type="evidence" value="ECO:0007669"/>
    <property type="project" value="InterPro"/>
</dbReference>
<feature type="region of interest" description="Disordered" evidence="1">
    <location>
        <begin position="217"/>
        <end position="243"/>
    </location>
</feature>
<dbReference type="InterPro" id="IPR051474">
    <property type="entry name" value="Anti-sigma-K/W_factor"/>
</dbReference>
<dbReference type="GO" id="GO:0006417">
    <property type="term" value="P:regulation of translation"/>
    <property type="evidence" value="ECO:0007669"/>
    <property type="project" value="TreeGrafter"/>
</dbReference>
<dbReference type="PANTHER" id="PTHR37461">
    <property type="entry name" value="ANTI-SIGMA-K FACTOR RSKA"/>
    <property type="match status" value="1"/>
</dbReference>
<dbReference type="InterPro" id="IPR018764">
    <property type="entry name" value="RskA_C"/>
</dbReference>
<name>A0A4R1HPW7_ANCAQ</name>
<dbReference type="RefSeq" id="WP_131836970.1">
    <property type="nucleotide sequence ID" value="NZ_SMFY01000004.1"/>
</dbReference>
<proteinExistence type="predicted"/>
<reference evidence="3 4" key="1">
    <citation type="submission" date="2019-03" db="EMBL/GenBank/DDBJ databases">
        <title>Genomic Encyclopedia of Type Strains, Phase IV (KMG-IV): sequencing the most valuable type-strain genomes for metagenomic binning, comparative biology and taxonomic classification.</title>
        <authorList>
            <person name="Goeker M."/>
        </authorList>
    </citation>
    <scope>NUCLEOTIDE SEQUENCE [LARGE SCALE GENOMIC DNA]</scope>
    <source>
        <strain evidence="3 4">DSM 101</strain>
    </source>
</reference>
<evidence type="ECO:0000259" key="2">
    <source>
        <dbReference type="Pfam" id="PF10099"/>
    </source>
</evidence>
<dbReference type="EMBL" id="SMFY01000004">
    <property type="protein sequence ID" value="TCK23193.1"/>
    <property type="molecule type" value="Genomic_DNA"/>
</dbReference>
<gene>
    <name evidence="3" type="ORF">EV667_3871</name>
</gene>
<accession>A0A4R1HPW7</accession>
<sequence length="243" mass="26011">MSADERDRLASEYVLGLLDADETRRCEERLARDAGLALQVELWRARLAELDATAAPVTPDPALWTRIEAALGPIAPAPQTPRQTPARPSRIATWWESLSLWRGYGLAASAALVLLALGTLHLARQAAQAPVLVAVLLSDQNQPAAVVNAFRDGRTELLALSALRAPEGKSLQVWTLWDRERGPVSVGLLEAMRNVELSVEGLPRPAAAQLYEVTLEPAGGSPTGRPTGPILMKGNASPTEVGI</sequence>
<keyword evidence="4" id="KW-1185">Reference proteome</keyword>
<dbReference type="PANTHER" id="PTHR37461:SF1">
    <property type="entry name" value="ANTI-SIGMA-K FACTOR RSKA"/>
    <property type="match status" value="1"/>
</dbReference>
<comment type="caution">
    <text evidence="3">The sequence shown here is derived from an EMBL/GenBank/DDBJ whole genome shotgun (WGS) entry which is preliminary data.</text>
</comment>
<protein>
    <submittedName>
        <fullName evidence="3">Anti-sigma-K factor RskA</fullName>
    </submittedName>
</protein>
<evidence type="ECO:0000313" key="3">
    <source>
        <dbReference type="EMBL" id="TCK23193.1"/>
    </source>
</evidence>